<accession>A0AAW5QWA1</accession>
<evidence type="ECO:0000256" key="14">
    <source>
        <dbReference type="RuleBase" id="RU004106"/>
    </source>
</evidence>
<dbReference type="SUPFAM" id="SSF56752">
    <property type="entry name" value="D-aminoacid aminotransferase-like PLP-dependent enzymes"/>
    <property type="match status" value="1"/>
</dbReference>
<dbReference type="GO" id="GO:0005829">
    <property type="term" value="C:cytosol"/>
    <property type="evidence" value="ECO:0007669"/>
    <property type="project" value="TreeGrafter"/>
</dbReference>
<evidence type="ECO:0000256" key="8">
    <source>
        <dbReference type="ARBA" id="ARBA00014472"/>
    </source>
</evidence>
<protein>
    <recommendedName>
        <fullName evidence="8">Probable branched-chain-amino-acid aminotransferase</fullName>
        <ecNumber evidence="7">2.6.1.42</ecNumber>
    </recommendedName>
</protein>
<dbReference type="AlphaFoldDB" id="A0AAW5QWA1"/>
<evidence type="ECO:0000256" key="9">
    <source>
        <dbReference type="ARBA" id="ARBA00022898"/>
    </source>
</evidence>
<evidence type="ECO:0000256" key="11">
    <source>
        <dbReference type="ARBA" id="ARBA00048212"/>
    </source>
</evidence>
<keyword evidence="10" id="KW-0028">Amino-acid biosynthesis</keyword>
<dbReference type="GO" id="GO:0009082">
    <property type="term" value="P:branched-chain amino acid biosynthetic process"/>
    <property type="evidence" value="ECO:0007669"/>
    <property type="project" value="UniProtKB-KW"/>
</dbReference>
<evidence type="ECO:0000256" key="3">
    <source>
        <dbReference type="ARBA" id="ARBA00004824"/>
    </source>
</evidence>
<name>A0AAW5QWA1_9HYPH</name>
<evidence type="ECO:0000256" key="12">
    <source>
        <dbReference type="ARBA" id="ARBA00048798"/>
    </source>
</evidence>
<dbReference type="InterPro" id="IPR043131">
    <property type="entry name" value="BCAT-like_N"/>
</dbReference>
<evidence type="ECO:0000313" key="17">
    <source>
        <dbReference type="Proteomes" id="UP001320898"/>
    </source>
</evidence>
<keyword evidence="10" id="KW-0100">Branched-chain amino acid biosynthesis</keyword>
<dbReference type="InterPro" id="IPR001544">
    <property type="entry name" value="Aminotrans_IV"/>
</dbReference>
<dbReference type="Gene3D" id="3.20.10.10">
    <property type="entry name" value="D-amino Acid Aminotransferase, subunit A, domain 2"/>
    <property type="match status" value="1"/>
</dbReference>
<comment type="function">
    <text evidence="2">Acts on leucine, isoleucine and valine.</text>
</comment>
<evidence type="ECO:0000256" key="5">
    <source>
        <dbReference type="ARBA" id="ARBA00005072"/>
    </source>
</evidence>
<dbReference type="InterPro" id="IPR018300">
    <property type="entry name" value="Aminotrans_IV_CS"/>
</dbReference>
<evidence type="ECO:0000256" key="13">
    <source>
        <dbReference type="ARBA" id="ARBA00049229"/>
    </source>
</evidence>
<proteinExistence type="inferred from homology"/>
<dbReference type="EC" id="2.6.1.42" evidence="7"/>
<comment type="pathway">
    <text evidence="3">Amino-acid biosynthesis; L-isoleucine biosynthesis; L-isoleucine from 2-oxobutanoate: step 4/4.</text>
</comment>
<dbReference type="Gene3D" id="3.30.470.10">
    <property type="match status" value="1"/>
</dbReference>
<keyword evidence="9 15" id="KW-0663">Pyridoxal phosphate</keyword>
<dbReference type="Pfam" id="PF01063">
    <property type="entry name" value="Aminotran_4"/>
    <property type="match status" value="1"/>
</dbReference>
<evidence type="ECO:0000256" key="2">
    <source>
        <dbReference type="ARBA" id="ARBA00003109"/>
    </source>
</evidence>
<dbReference type="NCBIfam" id="NF009896">
    <property type="entry name" value="PRK13356.1"/>
    <property type="match status" value="1"/>
</dbReference>
<organism evidence="16 17">
    <name type="scientific">Microbaculum marinisediminis</name>
    <dbReference type="NCBI Taxonomy" id="2931392"/>
    <lineage>
        <taxon>Bacteria</taxon>
        <taxon>Pseudomonadati</taxon>
        <taxon>Pseudomonadota</taxon>
        <taxon>Alphaproteobacteria</taxon>
        <taxon>Hyphomicrobiales</taxon>
        <taxon>Tepidamorphaceae</taxon>
        <taxon>Microbaculum</taxon>
    </lineage>
</organism>
<keyword evidence="16" id="KW-0032">Aminotransferase</keyword>
<dbReference type="EMBL" id="JALIDZ010000002">
    <property type="protein sequence ID" value="MCT8971277.1"/>
    <property type="molecule type" value="Genomic_DNA"/>
</dbReference>
<reference evidence="16 17" key="1">
    <citation type="submission" date="2022-04" db="EMBL/GenBank/DDBJ databases">
        <authorList>
            <person name="Ye Y.-Q."/>
            <person name="Du Z.-J."/>
        </authorList>
    </citation>
    <scope>NUCLEOTIDE SEQUENCE [LARGE SCALE GENOMIC DNA]</scope>
    <source>
        <strain evidence="16 17">A6E488</strain>
    </source>
</reference>
<sequence length="284" mass="31434">MANWSQTWTYLDGEWVDGNPQIVGPRSHALWLGSCVFDGARTFEGVSPDLERHCTRVNNSAVALGLDPTMDVGEIVELAQDGIAKFGADAELYIRPMYWAEEGGYMGVPALPESTRFCLSIYEVPMPEPAGFSVSLSKIRRPTLEQAPVNAKAACLYPNSSRALNEVREKGFENAVVLDAMGNVAELATANLFMVKDGSVHTPYPNGTFLNGITRQRIIALLRSAGYHVHERIITYPELLDADELFSAGNYAKVLPVNRIESRDLQPGPVYQKARDLYWEWAHG</sequence>
<dbReference type="PANTHER" id="PTHR42743:SF11">
    <property type="entry name" value="AMINODEOXYCHORISMATE LYASE"/>
    <property type="match status" value="1"/>
</dbReference>
<evidence type="ECO:0000256" key="7">
    <source>
        <dbReference type="ARBA" id="ARBA00013053"/>
    </source>
</evidence>
<evidence type="ECO:0000256" key="4">
    <source>
        <dbReference type="ARBA" id="ARBA00004931"/>
    </source>
</evidence>
<dbReference type="GO" id="GO:0004084">
    <property type="term" value="F:branched-chain-amino-acid transaminase activity"/>
    <property type="evidence" value="ECO:0007669"/>
    <property type="project" value="UniProtKB-EC"/>
</dbReference>
<evidence type="ECO:0000313" key="16">
    <source>
        <dbReference type="EMBL" id="MCT8971277.1"/>
    </source>
</evidence>
<evidence type="ECO:0000256" key="10">
    <source>
        <dbReference type="ARBA" id="ARBA00023304"/>
    </source>
</evidence>
<comment type="similarity">
    <text evidence="6 14">Belongs to the class-IV pyridoxal-phosphate-dependent aminotransferase family.</text>
</comment>
<dbReference type="InterPro" id="IPR050571">
    <property type="entry name" value="Class-IV_PLP-Dep_Aminotrnsfr"/>
</dbReference>
<comment type="caution">
    <text evidence="16">The sequence shown here is derived from an EMBL/GenBank/DDBJ whole genome shotgun (WGS) entry which is preliminary data.</text>
</comment>
<dbReference type="InterPro" id="IPR043132">
    <property type="entry name" value="BCAT-like_C"/>
</dbReference>
<dbReference type="Proteomes" id="UP001320898">
    <property type="component" value="Unassembled WGS sequence"/>
</dbReference>
<evidence type="ECO:0000256" key="6">
    <source>
        <dbReference type="ARBA" id="ARBA00009320"/>
    </source>
</evidence>
<comment type="catalytic activity">
    <reaction evidence="13">
        <text>L-leucine + 2-oxoglutarate = 4-methyl-2-oxopentanoate + L-glutamate</text>
        <dbReference type="Rhea" id="RHEA:18321"/>
        <dbReference type="ChEBI" id="CHEBI:16810"/>
        <dbReference type="ChEBI" id="CHEBI:17865"/>
        <dbReference type="ChEBI" id="CHEBI:29985"/>
        <dbReference type="ChEBI" id="CHEBI:57427"/>
        <dbReference type="EC" id="2.6.1.42"/>
    </reaction>
</comment>
<comment type="cofactor">
    <cofactor evidence="1 15">
        <name>pyridoxal 5'-phosphate</name>
        <dbReference type="ChEBI" id="CHEBI:597326"/>
    </cofactor>
</comment>
<comment type="catalytic activity">
    <reaction evidence="12">
        <text>L-isoleucine + 2-oxoglutarate = (S)-3-methyl-2-oxopentanoate + L-glutamate</text>
        <dbReference type="Rhea" id="RHEA:24801"/>
        <dbReference type="ChEBI" id="CHEBI:16810"/>
        <dbReference type="ChEBI" id="CHEBI:29985"/>
        <dbReference type="ChEBI" id="CHEBI:35146"/>
        <dbReference type="ChEBI" id="CHEBI:58045"/>
        <dbReference type="EC" id="2.6.1.42"/>
    </reaction>
</comment>
<comment type="pathway">
    <text evidence="5">Amino-acid biosynthesis; L-leucine biosynthesis; L-leucine from 3-methyl-2-oxobutanoate: step 4/4.</text>
</comment>
<comment type="pathway">
    <text evidence="4">Amino-acid biosynthesis; L-valine biosynthesis; L-valine from pyruvate: step 4/4.</text>
</comment>
<comment type="catalytic activity">
    <reaction evidence="11">
        <text>L-valine + 2-oxoglutarate = 3-methyl-2-oxobutanoate + L-glutamate</text>
        <dbReference type="Rhea" id="RHEA:24813"/>
        <dbReference type="ChEBI" id="CHEBI:11851"/>
        <dbReference type="ChEBI" id="CHEBI:16810"/>
        <dbReference type="ChEBI" id="CHEBI:29985"/>
        <dbReference type="ChEBI" id="CHEBI:57762"/>
        <dbReference type="EC" id="2.6.1.42"/>
    </reaction>
</comment>
<dbReference type="PANTHER" id="PTHR42743">
    <property type="entry name" value="AMINO-ACID AMINOTRANSFERASE"/>
    <property type="match status" value="1"/>
</dbReference>
<dbReference type="PROSITE" id="PS00770">
    <property type="entry name" value="AA_TRANSFER_CLASS_4"/>
    <property type="match status" value="1"/>
</dbReference>
<keyword evidence="17" id="KW-1185">Reference proteome</keyword>
<gene>
    <name evidence="16" type="ORF">MUB46_05325</name>
</gene>
<keyword evidence="16" id="KW-0808">Transferase</keyword>
<dbReference type="RefSeq" id="WP_261614843.1">
    <property type="nucleotide sequence ID" value="NZ_JALIDZ010000002.1"/>
</dbReference>
<dbReference type="InterPro" id="IPR036038">
    <property type="entry name" value="Aminotransferase-like"/>
</dbReference>
<evidence type="ECO:0000256" key="1">
    <source>
        <dbReference type="ARBA" id="ARBA00001933"/>
    </source>
</evidence>
<evidence type="ECO:0000256" key="15">
    <source>
        <dbReference type="RuleBase" id="RU004516"/>
    </source>
</evidence>